<dbReference type="AlphaFoldDB" id="A0A6V8N5N4"/>
<dbReference type="RefSeq" id="WP_281379421.1">
    <property type="nucleotide sequence ID" value="NZ_BLXZ01000003.1"/>
</dbReference>
<dbReference type="Gene3D" id="6.20.150.10">
    <property type="match status" value="1"/>
</dbReference>
<evidence type="ECO:0000313" key="3">
    <source>
        <dbReference type="Proteomes" id="UP000587586"/>
    </source>
</evidence>
<keyword evidence="3" id="KW-1185">Reference proteome</keyword>
<name>A0A6V8N5N4_9BACT</name>
<dbReference type="InterPro" id="IPR053861">
    <property type="entry name" value="Phage_Mu_Gp45_N"/>
</dbReference>
<feature type="domain" description="Bacteriophage Mu Gp45 N-terminal" evidence="1">
    <location>
        <begin position="3"/>
        <end position="66"/>
    </location>
</feature>
<accession>A0A6V8N5N4</accession>
<protein>
    <submittedName>
        <fullName evidence="2">Baseplate assembly protein</fullName>
    </submittedName>
</protein>
<dbReference type="InterPro" id="IPR014462">
    <property type="entry name" value="Phage_Mu_Gp45"/>
</dbReference>
<dbReference type="EMBL" id="BLXZ01000003">
    <property type="protein sequence ID" value="GFO67875.1"/>
    <property type="molecule type" value="Genomic_DNA"/>
</dbReference>
<dbReference type="PIRSF" id="PIRSF012337">
    <property type="entry name" value="gp45"/>
    <property type="match status" value="1"/>
</dbReference>
<comment type="caution">
    <text evidence="2">The sequence shown here is derived from an EMBL/GenBank/DDBJ whole genome shotgun (WGS) entry which is preliminary data.</text>
</comment>
<organism evidence="2 3">
    <name type="scientific">Geomonas limicola</name>
    <dbReference type="NCBI Taxonomy" id="2740186"/>
    <lineage>
        <taxon>Bacteria</taxon>
        <taxon>Pseudomonadati</taxon>
        <taxon>Thermodesulfobacteriota</taxon>
        <taxon>Desulfuromonadia</taxon>
        <taxon>Geobacterales</taxon>
        <taxon>Geobacteraceae</taxon>
        <taxon>Geomonas</taxon>
    </lineage>
</organism>
<dbReference type="Pfam" id="PF06890">
    <property type="entry name" value="Phage_Mu_Gp45"/>
    <property type="match status" value="1"/>
</dbReference>
<evidence type="ECO:0000313" key="2">
    <source>
        <dbReference type="EMBL" id="GFO67875.1"/>
    </source>
</evidence>
<reference evidence="3" key="1">
    <citation type="submission" date="2020-06" db="EMBL/GenBank/DDBJ databases">
        <title>Draft genomic sequecing of Geomonas sp. Red745.</title>
        <authorList>
            <person name="Itoh H."/>
            <person name="Xu Z.X."/>
            <person name="Ushijima N."/>
            <person name="Masuda Y."/>
            <person name="Shiratori Y."/>
            <person name="Senoo K."/>
        </authorList>
    </citation>
    <scope>NUCLEOTIDE SEQUENCE [LARGE SCALE GENOMIC DNA]</scope>
    <source>
        <strain evidence="3">Red745</strain>
    </source>
</reference>
<proteinExistence type="predicted"/>
<evidence type="ECO:0000259" key="1">
    <source>
        <dbReference type="Pfam" id="PF06890"/>
    </source>
</evidence>
<gene>
    <name evidence="2" type="ORF">GMLC_14540</name>
</gene>
<sequence length="199" mass="21371">MIRGIVKSVMQGVIQRVSASVWGDGAIDNRELFQHYGFTSRPLAGSEVIFIRQGNHFIAIASDDRRYRIGLEEGELAIYDDQGQKVHLKREGIIEVVATEKLIASCKEAEIFASTSATITTPQLTVVASTKVTMDTPLLELTGDLTVAGAAQVAGALSSATSVADPNGTMQEMRGVFNEHDHVEHGTGGGMTDPPNQEM</sequence>
<dbReference type="Proteomes" id="UP000587586">
    <property type="component" value="Unassembled WGS sequence"/>
</dbReference>